<evidence type="ECO:0000313" key="2">
    <source>
        <dbReference type="Proteomes" id="UP000566071"/>
    </source>
</evidence>
<organism evidence="1 2">
    <name type="scientific">Mucilaginibacter humi</name>
    <dbReference type="NCBI Taxonomy" id="2732510"/>
    <lineage>
        <taxon>Bacteria</taxon>
        <taxon>Pseudomonadati</taxon>
        <taxon>Bacteroidota</taxon>
        <taxon>Sphingobacteriia</taxon>
        <taxon>Sphingobacteriales</taxon>
        <taxon>Sphingobacteriaceae</taxon>
        <taxon>Mucilaginibacter</taxon>
    </lineage>
</organism>
<gene>
    <name evidence="1" type="ORF">HK413_10845</name>
</gene>
<dbReference type="Proteomes" id="UP000566071">
    <property type="component" value="Unassembled WGS sequence"/>
</dbReference>
<name>A0ABX1W6W9_9SPHI</name>
<proteinExistence type="predicted"/>
<dbReference type="RefSeq" id="WP_175270162.1">
    <property type="nucleotide sequence ID" value="NZ_JABFCR010000049.1"/>
</dbReference>
<accession>A0ABX1W6W9</accession>
<keyword evidence="2" id="KW-1185">Reference proteome</keyword>
<evidence type="ECO:0000313" key="1">
    <source>
        <dbReference type="EMBL" id="NNU34486.1"/>
    </source>
</evidence>
<protein>
    <submittedName>
        <fullName evidence="1">Uncharacterized protein</fullName>
    </submittedName>
</protein>
<dbReference type="EMBL" id="JABFCR010000049">
    <property type="protein sequence ID" value="NNU34486.1"/>
    <property type="molecule type" value="Genomic_DNA"/>
</dbReference>
<comment type="caution">
    <text evidence="1">The sequence shown here is derived from an EMBL/GenBank/DDBJ whole genome shotgun (WGS) entry which is preliminary data.</text>
</comment>
<reference evidence="1 2" key="1">
    <citation type="submission" date="2020-05" db="EMBL/GenBank/DDBJ databases">
        <authorList>
            <person name="Khan S.A."/>
            <person name="Jeon C.O."/>
            <person name="Chun B.H."/>
        </authorList>
    </citation>
    <scope>NUCLEOTIDE SEQUENCE [LARGE SCALE GENOMIC DNA]</scope>
    <source>
        <strain evidence="1 2">S1162</strain>
    </source>
</reference>
<sequence length="118" mass="13550">MKTSNKFLIAAALVIVISLAVHDFALQAAYLKTNYKDRFYRMEQLIFTDFNAIDLKPSGYTNVTIERGPKFAVWVNDVAKKELSFNKTDHLLNIAVKEKTDFYSTKNIIIICPDLKAW</sequence>